<reference evidence="2" key="2">
    <citation type="journal article" date="2021" name="Int. J. Syst. Evol. Microbiol.">
        <title>Geomonas silvestris sp. nov., Geomonas paludis sp. nov. and Geomonas limicola sp. nov., isolated from terrestrial environments, and emended description of the genus Geomonas.</title>
        <authorList>
            <person name="Itoh H."/>
            <person name="Xu Z."/>
            <person name="Masuda Y."/>
            <person name="Ushijima N."/>
            <person name="Hayakawa C."/>
            <person name="Shiratori Y."/>
            <person name="Senoo K."/>
        </authorList>
    </citation>
    <scope>NUCLEOTIDE SEQUENCE</scope>
    <source>
        <strain evidence="2">Red736</strain>
    </source>
</reference>
<reference evidence="4" key="1">
    <citation type="submission" date="2020-06" db="EMBL/GenBank/DDBJ databases">
        <title>Draft genomic sequecing of Geomonas sp. Red736.</title>
        <authorList>
            <person name="Itoh H."/>
            <person name="Xu Z.X."/>
            <person name="Ushijima N."/>
            <person name="Masuda Y."/>
            <person name="Shiratori Y."/>
            <person name="Senoo K."/>
        </authorList>
    </citation>
    <scope>NUCLEOTIDE SEQUENCE [LARGE SCALE GENOMIC DNA]</scope>
    <source>
        <strain evidence="4">Red736</strain>
    </source>
</reference>
<dbReference type="Proteomes" id="UP000568888">
    <property type="component" value="Unassembled WGS sequence"/>
</dbReference>
<dbReference type="Proteomes" id="UP000831485">
    <property type="component" value="Chromosome"/>
</dbReference>
<feature type="chain" id="PRO_5027661290" description="Lipoprotein" evidence="1">
    <location>
        <begin position="24"/>
        <end position="212"/>
    </location>
</feature>
<organism evidence="2 4">
    <name type="scientific">Geomonas paludis</name>
    <dbReference type="NCBI Taxonomy" id="2740185"/>
    <lineage>
        <taxon>Bacteria</taxon>
        <taxon>Pseudomonadati</taxon>
        <taxon>Thermodesulfobacteriota</taxon>
        <taxon>Desulfuromonadia</taxon>
        <taxon>Geobacterales</taxon>
        <taxon>Geobacteraceae</taxon>
        <taxon>Geomonas</taxon>
    </lineage>
</organism>
<gene>
    <name evidence="2" type="ORF">GMPD_02600</name>
    <name evidence="3" type="ORF">M1B72_21940</name>
</gene>
<evidence type="ECO:0008006" key="6">
    <source>
        <dbReference type="Google" id="ProtNLM"/>
    </source>
</evidence>
<keyword evidence="5" id="KW-1185">Reference proteome</keyword>
<sequence>MMKVLGKVSLLALSIAVSGCAVGQSYRYHDTTLHVDASGGKSVAVAAVDRRPYVVSAEKEPNYVGNLRGGFGNPFNVTTASGKPLAEDMSLVICGSLKKKGFSCTPVTVPTNEADAQVKDKLKGASADRLMLLVIREWMSSTYTNTGLNYDVQLTEMDREGAVLAEKQLKGEDDLGGSFMNPPGHAKEAVPAAYKKKLELLLNDAAVAKELQ</sequence>
<protein>
    <recommendedName>
        <fullName evidence="6">Lipoprotein</fullName>
    </recommendedName>
</protein>
<name>A0A6V8MQP6_9BACT</name>
<evidence type="ECO:0000313" key="4">
    <source>
        <dbReference type="Proteomes" id="UP000568888"/>
    </source>
</evidence>
<reference evidence="3" key="3">
    <citation type="submission" date="2022-04" db="EMBL/GenBank/DDBJ databases">
        <authorList>
            <person name="Liu G."/>
        </authorList>
    </citation>
    <scope>NUCLEOTIDE SEQUENCE</scope>
    <source>
        <strain evidence="3">RG22</strain>
    </source>
</reference>
<dbReference type="EMBL" id="BLXY01000001">
    <property type="protein sequence ID" value="GFO62341.1"/>
    <property type="molecule type" value="Genomic_DNA"/>
</dbReference>
<keyword evidence="1" id="KW-0732">Signal</keyword>
<accession>A0A6V8MQP6</accession>
<proteinExistence type="predicted"/>
<evidence type="ECO:0000313" key="2">
    <source>
        <dbReference type="EMBL" id="GFO62341.1"/>
    </source>
</evidence>
<dbReference type="AlphaFoldDB" id="A0A6V8MQP6"/>
<evidence type="ECO:0000313" key="3">
    <source>
        <dbReference type="EMBL" id="UPU36066.1"/>
    </source>
</evidence>
<evidence type="ECO:0000256" key="1">
    <source>
        <dbReference type="SAM" id="SignalP"/>
    </source>
</evidence>
<feature type="signal peptide" evidence="1">
    <location>
        <begin position="1"/>
        <end position="23"/>
    </location>
</feature>
<evidence type="ECO:0000313" key="5">
    <source>
        <dbReference type="Proteomes" id="UP000831485"/>
    </source>
</evidence>
<dbReference type="EMBL" id="CP096574">
    <property type="protein sequence ID" value="UPU36066.1"/>
    <property type="molecule type" value="Genomic_DNA"/>
</dbReference>
<dbReference type="PROSITE" id="PS51257">
    <property type="entry name" value="PROKAR_LIPOPROTEIN"/>
    <property type="match status" value="1"/>
</dbReference>
<dbReference type="RefSeq" id="WP_183344270.1">
    <property type="nucleotide sequence ID" value="NZ_BLXY01000001.1"/>
</dbReference>